<evidence type="ECO:0000256" key="2">
    <source>
        <dbReference type="ARBA" id="ARBA00010671"/>
    </source>
</evidence>
<dbReference type="InterPro" id="IPR015424">
    <property type="entry name" value="PyrdxlP-dep_Trfase"/>
</dbReference>
<protein>
    <submittedName>
        <fullName evidence="7">Ornithine decarboxylase</fullName>
    </submittedName>
</protein>
<dbReference type="Gene3D" id="3.90.100.10">
    <property type="entry name" value="Orn/Lys/Arg decarboxylase, C-terminal domain"/>
    <property type="match status" value="1"/>
</dbReference>
<organism evidence="7 8">
    <name type="scientific">Xenorhabdus littoralis</name>
    <dbReference type="NCBI Taxonomy" id="2582835"/>
    <lineage>
        <taxon>Bacteria</taxon>
        <taxon>Pseudomonadati</taxon>
        <taxon>Pseudomonadota</taxon>
        <taxon>Gammaproteobacteria</taxon>
        <taxon>Enterobacterales</taxon>
        <taxon>Morganellaceae</taxon>
        <taxon>Xenorhabdus</taxon>
    </lineage>
</organism>
<proteinExistence type="inferred from homology"/>
<comment type="caution">
    <text evidence="7">The sequence shown here is derived from an EMBL/GenBank/DDBJ whole genome shotgun (WGS) entry which is preliminary data.</text>
</comment>
<evidence type="ECO:0000256" key="5">
    <source>
        <dbReference type="ARBA" id="ARBA00023239"/>
    </source>
</evidence>
<evidence type="ECO:0000256" key="4">
    <source>
        <dbReference type="ARBA" id="ARBA00022898"/>
    </source>
</evidence>
<comment type="cofactor">
    <cofactor evidence="1">
        <name>pyridoxal 5'-phosphate</name>
        <dbReference type="ChEBI" id="CHEBI:597326"/>
    </cofactor>
</comment>
<dbReference type="PANTHER" id="PTHR45229">
    <property type="entry name" value="CONSTITUTIVE ORNITHINE DECARBOXYLASE"/>
    <property type="match status" value="1"/>
</dbReference>
<dbReference type="SUPFAM" id="SSF53383">
    <property type="entry name" value="PLP-dependent transferases"/>
    <property type="match status" value="1"/>
</dbReference>
<feature type="domain" description="Orn/Lys/Arg decarboxylases family 1 pyridoxal-P attachment site" evidence="6">
    <location>
        <begin position="351"/>
        <end position="365"/>
    </location>
</feature>
<keyword evidence="3" id="KW-0210">Decarboxylase</keyword>
<dbReference type="PANTHER" id="PTHR45229:SF1">
    <property type="entry name" value="INDUCIBLE ORNITHINE DECARBOXYLASE"/>
    <property type="match status" value="1"/>
</dbReference>
<evidence type="ECO:0000313" key="7">
    <source>
        <dbReference type="EMBL" id="MDX7997896.1"/>
    </source>
</evidence>
<dbReference type="InterPro" id="IPR015422">
    <property type="entry name" value="PyrdxlP-dep_Trfase_small"/>
</dbReference>
<dbReference type="Pfam" id="PF03709">
    <property type="entry name" value="OKR_DC_1_N"/>
    <property type="match status" value="1"/>
</dbReference>
<dbReference type="InterPro" id="IPR000310">
    <property type="entry name" value="Orn/Lys/Arg_deCO2ase_major_dom"/>
</dbReference>
<dbReference type="InterPro" id="IPR027464">
    <property type="entry name" value="Ornithine_deCO2ase_N"/>
</dbReference>
<keyword evidence="5" id="KW-0456">Lyase</keyword>
<dbReference type="EMBL" id="VCDP01000004">
    <property type="protein sequence ID" value="MDX7997896.1"/>
    <property type="molecule type" value="Genomic_DNA"/>
</dbReference>
<dbReference type="SUPFAM" id="SSF55904">
    <property type="entry name" value="Ornithine decarboxylase C-terminal domain"/>
    <property type="match status" value="1"/>
</dbReference>
<dbReference type="InterPro" id="IPR036633">
    <property type="entry name" value="Prn/Lys/Arg_de-COase_C_sf"/>
</dbReference>
<dbReference type="InterPro" id="IPR011193">
    <property type="entry name" value="Orn/lys/arg_de-COase"/>
</dbReference>
<comment type="similarity">
    <text evidence="2">Belongs to the Orn/Lys/Arg decarboxylase class-I family.</text>
</comment>
<dbReference type="InterPro" id="IPR011006">
    <property type="entry name" value="CheY-like_superfamily"/>
</dbReference>
<dbReference type="Gene3D" id="3.40.640.10">
    <property type="entry name" value="Type I PLP-dependent aspartate aminotransferase-like (Major domain)"/>
    <property type="match status" value="1"/>
</dbReference>
<dbReference type="PROSITE" id="PS00703">
    <property type="entry name" value="OKR_DC_1"/>
    <property type="match status" value="1"/>
</dbReference>
<evidence type="ECO:0000256" key="1">
    <source>
        <dbReference type="ARBA" id="ARBA00001933"/>
    </source>
</evidence>
<gene>
    <name evidence="7" type="ORF">FE394_01450</name>
</gene>
<dbReference type="InterPro" id="IPR005308">
    <property type="entry name" value="OKR_de-COase_N"/>
</dbReference>
<dbReference type="InterPro" id="IPR015421">
    <property type="entry name" value="PyrdxlP-dep_Trfase_major"/>
</dbReference>
<sequence>MIKKLNIACSNNTHHFFNSKRKIINIKETHFIDVSAVVISLEDTLNGELERIEATQYSIPVYLFLSENETLPAHLFSRLTGVFQSEEGNKDFYGHQLDTAADEYEKSLLPPFFGAMTEYLAQENITFGCPGHQGGRFFQRHPTGMQFFNYFGETLFRSDLCNADIFMGDLLIHEGAPCDAQKNAARIFNADKTYFVLNGTSSSNRVVLNALLTPGDLVLFDRNNHKSNHVGALIQSGATPIYLETARNPFGLIGGIDSRCFEETYLRNLIKEVDPERASEKRPFRLAVIQLVTYDGIVYNARQIIDKIGHLCDYILFDSAWLGYEQCIPMMTDCSPLLLELNENDPGIIVTQSVHKQQAGFSQASQIHKKDRHIKGQSRYVNHKRFNNSFTAHASTSPFYPLFAALDVNAKIHEGRSGTKMWMDCVKISIEARKLITQQCKYIRPFIPDTIGGRFWADYDTEEIANDLRFFNFMPGEKWHSFDGYAEQQYFVDPCKLVLITPGIDADTGEYDKFGVPATILAYFLRENGIIPEKYDLNSILFLLTPAGDMAKIGHLVSQLIHFEHLLEQDAPLETVLPSLCLIHPERYQHQTIRQLCQQMHDLAIQQNFKQLQKEIFRKSHFPKIAMSPQEANIELVRGNVELVALRDIEGLIAADGAVPYPPGVCCVVPGEVWGGSVLRYFLALEENINQFPGFEQELQGIYLQKEKNGQTRIYGYVIDSQNFANLKSNNVKNDECNG</sequence>
<keyword evidence="8" id="KW-1185">Reference proteome</keyword>
<dbReference type="Gene3D" id="3.40.50.220">
    <property type="match status" value="1"/>
</dbReference>
<reference evidence="8" key="1">
    <citation type="journal article" date="2024" name="Toxins">
        <title>Genome Sequence Analysis of Native Xenorhabdus Strains Isolated from Entomopathogenic Nematodes in Argentina.</title>
        <authorList>
            <person name="Palma L."/>
            <person name="Frizzo L."/>
            <person name="Kaiser S."/>
            <person name="Berry C."/>
            <person name="Caballero P."/>
            <person name="Bode H.B."/>
            <person name="Del Valle E.E."/>
        </authorList>
    </citation>
    <scope>NUCLEOTIDE SEQUENCE [LARGE SCALE GENOMIC DNA]</scope>
    <source>
        <strain evidence="8">Reich</strain>
    </source>
</reference>
<evidence type="ECO:0000259" key="6">
    <source>
        <dbReference type="PROSITE" id="PS00703"/>
    </source>
</evidence>
<evidence type="ECO:0000256" key="3">
    <source>
        <dbReference type="ARBA" id="ARBA00022793"/>
    </source>
</evidence>
<dbReference type="SUPFAM" id="SSF52172">
    <property type="entry name" value="CheY-like"/>
    <property type="match status" value="1"/>
</dbReference>
<dbReference type="Gene3D" id="3.90.1150.10">
    <property type="entry name" value="Aspartate Aminotransferase, domain 1"/>
    <property type="match status" value="1"/>
</dbReference>
<keyword evidence="4" id="KW-0663">Pyridoxal phosphate</keyword>
<dbReference type="Proteomes" id="UP001271640">
    <property type="component" value="Unassembled WGS sequence"/>
</dbReference>
<dbReference type="NCBIfam" id="NF010092">
    <property type="entry name" value="PRK13578.1"/>
    <property type="match status" value="1"/>
</dbReference>
<accession>A0ABU4SGW6</accession>
<dbReference type="PIRSF" id="PIRSF009393">
    <property type="entry name" value="Orn_decarb"/>
    <property type="match status" value="1"/>
</dbReference>
<name>A0ABU4SGW6_9GAMM</name>
<evidence type="ECO:0000313" key="8">
    <source>
        <dbReference type="Proteomes" id="UP001271640"/>
    </source>
</evidence>
<dbReference type="Pfam" id="PF01276">
    <property type="entry name" value="OKR_DC_1"/>
    <property type="match status" value="1"/>
</dbReference>
<dbReference type="Pfam" id="PF03711">
    <property type="entry name" value="OKR_DC_1_C"/>
    <property type="match status" value="1"/>
</dbReference>
<dbReference type="InterPro" id="IPR008286">
    <property type="entry name" value="Prn/Lys/Arg_de-COase_C"/>
</dbReference>